<dbReference type="Gene3D" id="3.40.30.10">
    <property type="entry name" value="Glutaredoxin"/>
    <property type="match status" value="1"/>
</dbReference>
<sequence>MQIVLYGVAVSAFVAKVRAALDLKGLPHEEREPPDGYGSAAYRAIVPAGSVPGLVVDGAPLFGSNAILEFLEEAAPEPPLLPADPLGRALTRALAGYSDDRIEAAGRAMFPLVKRGWRADPEAAAQGAARLAEALARLEDICAAAPAGLAPGGRAGMAECALAPAIQMGFMLCEEVERPLTPPPRVARWMAAAGEDPAIARSLAIQRAAMDEWLARWRAPGGSCGRG</sequence>
<dbReference type="CDD" id="cd00570">
    <property type="entry name" value="GST_N_family"/>
    <property type="match status" value="1"/>
</dbReference>
<dbReference type="InterPro" id="IPR004045">
    <property type="entry name" value="Glutathione_S-Trfase_N"/>
</dbReference>
<dbReference type="InterPro" id="IPR050983">
    <property type="entry name" value="GST_Omega/HSP26"/>
</dbReference>
<dbReference type="Proteomes" id="UP000184066">
    <property type="component" value="Unassembled WGS sequence"/>
</dbReference>
<organism evidence="3 4">
    <name type="scientific">Oceanicella actignis</name>
    <dbReference type="NCBI Taxonomy" id="1189325"/>
    <lineage>
        <taxon>Bacteria</taxon>
        <taxon>Pseudomonadati</taxon>
        <taxon>Pseudomonadota</taxon>
        <taxon>Alphaproteobacteria</taxon>
        <taxon>Rhodobacterales</taxon>
        <taxon>Paracoccaceae</taxon>
        <taxon>Oceanicella</taxon>
    </lineage>
</organism>
<dbReference type="InterPro" id="IPR040079">
    <property type="entry name" value="Glutathione_S-Trfase"/>
</dbReference>
<dbReference type="SUPFAM" id="SSF47616">
    <property type="entry name" value="GST C-terminal domain-like"/>
    <property type="match status" value="1"/>
</dbReference>
<dbReference type="Gene3D" id="1.20.1050.10">
    <property type="match status" value="1"/>
</dbReference>
<dbReference type="Pfam" id="PF13417">
    <property type="entry name" value="GST_N_3"/>
    <property type="match status" value="1"/>
</dbReference>
<dbReference type="SFLD" id="SFLDS00019">
    <property type="entry name" value="Glutathione_Transferase_(cytos"/>
    <property type="match status" value="1"/>
</dbReference>
<gene>
    <name evidence="3" type="ORF">SAMN05216200_10883</name>
</gene>
<feature type="domain" description="GST C-terminal" evidence="2">
    <location>
        <begin position="84"/>
        <end position="212"/>
    </location>
</feature>
<keyword evidence="4" id="KW-1185">Reference proteome</keyword>
<dbReference type="RefSeq" id="WP_072747886.1">
    <property type="nucleotide sequence ID" value="NZ_FOHL01000008.1"/>
</dbReference>
<evidence type="ECO:0000313" key="3">
    <source>
        <dbReference type="EMBL" id="SHN72398.1"/>
    </source>
</evidence>
<dbReference type="OrthoDB" id="9782992at2"/>
<evidence type="ECO:0000259" key="1">
    <source>
        <dbReference type="PROSITE" id="PS50404"/>
    </source>
</evidence>
<dbReference type="GO" id="GO:0016853">
    <property type="term" value="F:isomerase activity"/>
    <property type="evidence" value="ECO:0007669"/>
    <property type="project" value="UniProtKB-KW"/>
</dbReference>
<name>A0A1M7TP07_9RHOB</name>
<dbReference type="GO" id="GO:0005737">
    <property type="term" value="C:cytoplasm"/>
    <property type="evidence" value="ECO:0007669"/>
    <property type="project" value="TreeGrafter"/>
</dbReference>
<dbReference type="InterPro" id="IPR010987">
    <property type="entry name" value="Glutathione-S-Trfase_C-like"/>
</dbReference>
<keyword evidence="3" id="KW-0670">Pyruvate</keyword>
<accession>A0A1M7TP07</accession>
<keyword evidence="3" id="KW-0413">Isomerase</keyword>
<dbReference type="PROSITE" id="PS50404">
    <property type="entry name" value="GST_NTER"/>
    <property type="match status" value="1"/>
</dbReference>
<dbReference type="InterPro" id="IPR036282">
    <property type="entry name" value="Glutathione-S-Trfase_C_sf"/>
</dbReference>
<dbReference type="EMBL" id="FRDL01000008">
    <property type="protein sequence ID" value="SHN72398.1"/>
    <property type="molecule type" value="Genomic_DNA"/>
</dbReference>
<dbReference type="PANTHER" id="PTHR43968:SF6">
    <property type="entry name" value="GLUTATHIONE S-TRANSFERASE OMEGA"/>
    <property type="match status" value="1"/>
</dbReference>
<evidence type="ECO:0000259" key="2">
    <source>
        <dbReference type="PROSITE" id="PS50405"/>
    </source>
</evidence>
<dbReference type="PANTHER" id="PTHR43968">
    <property type="match status" value="1"/>
</dbReference>
<protein>
    <submittedName>
        <fullName evidence="3">Maleylpyruvate isomerase</fullName>
    </submittedName>
</protein>
<dbReference type="SUPFAM" id="SSF52833">
    <property type="entry name" value="Thioredoxin-like"/>
    <property type="match status" value="1"/>
</dbReference>
<evidence type="ECO:0000313" key="4">
    <source>
        <dbReference type="Proteomes" id="UP000184066"/>
    </source>
</evidence>
<dbReference type="InterPro" id="IPR036249">
    <property type="entry name" value="Thioredoxin-like_sf"/>
</dbReference>
<feature type="domain" description="GST N-terminal" evidence="1">
    <location>
        <begin position="1"/>
        <end position="79"/>
    </location>
</feature>
<proteinExistence type="predicted"/>
<dbReference type="AlphaFoldDB" id="A0A1M7TP07"/>
<reference evidence="3 4" key="1">
    <citation type="submission" date="2016-12" db="EMBL/GenBank/DDBJ databases">
        <authorList>
            <person name="Song W.-J."/>
            <person name="Kurnit D.M."/>
        </authorList>
    </citation>
    <scope>NUCLEOTIDE SEQUENCE [LARGE SCALE GENOMIC DNA]</scope>
    <source>
        <strain evidence="3 4">CGMCC 1.10808</strain>
    </source>
</reference>
<dbReference type="PROSITE" id="PS50405">
    <property type="entry name" value="GST_CTER"/>
    <property type="match status" value="1"/>
</dbReference>
<dbReference type="STRING" id="1189325.SAMN04488119_10882"/>
<dbReference type="Pfam" id="PF13410">
    <property type="entry name" value="GST_C_2"/>
    <property type="match status" value="1"/>
</dbReference>